<reference evidence="2 3" key="1">
    <citation type="submission" date="2021-01" db="EMBL/GenBank/DDBJ databases">
        <title>Genome sequence of Shewanella schlegeliana JCM 11561.</title>
        <authorList>
            <person name="Zhang H."/>
            <person name="Li C."/>
        </authorList>
    </citation>
    <scope>NUCLEOTIDE SEQUENCE [LARGE SCALE GENOMIC DNA]</scope>
    <source>
        <strain evidence="2 3">JCM 11561</strain>
    </source>
</reference>
<dbReference type="Proteomes" id="UP000604898">
    <property type="component" value="Unassembled WGS sequence"/>
</dbReference>
<evidence type="ECO:0000313" key="3">
    <source>
        <dbReference type="Proteomes" id="UP000604898"/>
    </source>
</evidence>
<name>A0ABS1SW70_9GAMM</name>
<organism evidence="2 3">
    <name type="scientific">Shewanella schlegeliana</name>
    <dbReference type="NCBI Taxonomy" id="190308"/>
    <lineage>
        <taxon>Bacteria</taxon>
        <taxon>Pseudomonadati</taxon>
        <taxon>Pseudomonadota</taxon>
        <taxon>Gammaproteobacteria</taxon>
        <taxon>Alteromonadales</taxon>
        <taxon>Shewanellaceae</taxon>
        <taxon>Shewanella</taxon>
    </lineage>
</organism>
<gene>
    <name evidence="2" type="ORF">JMA39_03270</name>
</gene>
<sequence length="133" mass="15469">MLSRPVYEALPYTYIALGSVSLMMLEQTYAQLFAALLFLLGSRVDVLRSSNRRTDSKKRRRKGKLPTFIYEHTPYLYLLTALVLLKLDSKLAPVFSIALISYALYIFARRTMNRKHKTVTLQRLEDIGNTHRR</sequence>
<evidence type="ECO:0000256" key="1">
    <source>
        <dbReference type="SAM" id="Phobius"/>
    </source>
</evidence>
<proteinExistence type="predicted"/>
<accession>A0ABS1SW70</accession>
<evidence type="ECO:0000313" key="2">
    <source>
        <dbReference type="EMBL" id="MBL4912154.1"/>
    </source>
</evidence>
<dbReference type="EMBL" id="JAESVD010000002">
    <property type="protein sequence ID" value="MBL4912154.1"/>
    <property type="molecule type" value="Genomic_DNA"/>
</dbReference>
<feature type="transmembrane region" description="Helical" evidence="1">
    <location>
        <begin position="29"/>
        <end position="47"/>
    </location>
</feature>
<keyword evidence="1" id="KW-1133">Transmembrane helix</keyword>
<keyword evidence="1" id="KW-0812">Transmembrane</keyword>
<feature type="transmembrane region" description="Helical" evidence="1">
    <location>
        <begin position="91"/>
        <end position="108"/>
    </location>
</feature>
<keyword evidence="1" id="KW-0472">Membrane</keyword>
<keyword evidence="3" id="KW-1185">Reference proteome</keyword>
<feature type="transmembrane region" description="Helical" evidence="1">
    <location>
        <begin position="68"/>
        <end position="85"/>
    </location>
</feature>
<comment type="caution">
    <text evidence="2">The sequence shown here is derived from an EMBL/GenBank/DDBJ whole genome shotgun (WGS) entry which is preliminary data.</text>
</comment>
<protein>
    <submittedName>
        <fullName evidence="2">Uncharacterized protein</fullName>
    </submittedName>
</protein>
<dbReference type="RefSeq" id="WP_202720405.1">
    <property type="nucleotide sequence ID" value="NZ_BPEX01000001.1"/>
</dbReference>